<dbReference type="InterPro" id="IPR051126">
    <property type="entry name" value="Thiosulfate_sulfurtransferase"/>
</dbReference>
<evidence type="ECO:0000259" key="5">
    <source>
        <dbReference type="PROSITE" id="PS50206"/>
    </source>
</evidence>
<accession>F6B9V5</accession>
<dbReference type="PANTHER" id="PTHR43855:SF1">
    <property type="entry name" value="THIOSULFATE SULFURTRANSFERASE"/>
    <property type="match status" value="1"/>
</dbReference>
<dbReference type="EMBL" id="CP002736">
    <property type="protein sequence ID" value="AEF93803.1"/>
    <property type="molecule type" value="Genomic_DNA"/>
</dbReference>
<gene>
    <name evidence="6" type="ordered locus">Desca_0926</name>
</gene>
<dbReference type="RefSeq" id="WP_013809927.1">
    <property type="nucleotide sequence ID" value="NC_015565.1"/>
</dbReference>
<dbReference type="Gene3D" id="3.40.250.10">
    <property type="entry name" value="Rhodanese-like domain"/>
    <property type="match status" value="2"/>
</dbReference>
<name>F6B9V5_DESCC</name>
<dbReference type="AlphaFoldDB" id="F6B9V5"/>
<dbReference type="eggNOG" id="COG2897">
    <property type="taxonomic scope" value="Bacteria"/>
</dbReference>
<dbReference type="SUPFAM" id="SSF52821">
    <property type="entry name" value="Rhodanese/Cell cycle control phosphatase"/>
    <property type="match status" value="2"/>
</dbReference>
<evidence type="ECO:0000256" key="4">
    <source>
        <dbReference type="SAM" id="SignalP"/>
    </source>
</evidence>
<evidence type="ECO:0000256" key="2">
    <source>
        <dbReference type="ARBA" id="ARBA00022737"/>
    </source>
</evidence>
<feature type="signal peptide" evidence="4">
    <location>
        <begin position="1"/>
        <end position="22"/>
    </location>
</feature>
<feature type="domain" description="Rhodanese" evidence="5">
    <location>
        <begin position="202"/>
        <end position="274"/>
    </location>
</feature>
<dbReference type="InterPro" id="IPR036873">
    <property type="entry name" value="Rhodanese-like_dom_sf"/>
</dbReference>
<reference evidence="6 7" key="1">
    <citation type="submission" date="2011-05" db="EMBL/GenBank/DDBJ databases">
        <title>Complete sequence of Desulfotomaculum carboxydivorans CO-1-SRB.</title>
        <authorList>
            <consortium name="US DOE Joint Genome Institute"/>
            <person name="Lucas S."/>
            <person name="Han J."/>
            <person name="Lapidus A."/>
            <person name="Cheng J.-F."/>
            <person name="Goodwin L."/>
            <person name="Pitluck S."/>
            <person name="Peters L."/>
            <person name="Mikhailova N."/>
            <person name="Lu M."/>
            <person name="Han C."/>
            <person name="Tapia R."/>
            <person name="Land M."/>
            <person name="Hauser L."/>
            <person name="Kyrpides N."/>
            <person name="Ivanova N."/>
            <person name="Pagani I."/>
            <person name="Stams A."/>
            <person name="Plugge C."/>
            <person name="Muyzer G."/>
            <person name="Kuever J."/>
            <person name="Parshina S."/>
            <person name="Ivanova A."/>
            <person name="Nazina T."/>
            <person name="Woyke T."/>
        </authorList>
    </citation>
    <scope>NUCLEOTIDE SEQUENCE [LARGE SCALE GENOMIC DNA]</scope>
    <source>
        <strain evidence="7">DSM 14880 / VKM B-2319 / CO-1-SRB</strain>
    </source>
</reference>
<evidence type="ECO:0000256" key="1">
    <source>
        <dbReference type="ARBA" id="ARBA00012245"/>
    </source>
</evidence>
<organism evidence="6 7">
    <name type="scientific">Desulfotomaculum nigrificans (strain DSM 14880 / VKM B-2319 / CO-1-SRB)</name>
    <name type="common">Desulfotomaculum carboxydivorans</name>
    <dbReference type="NCBI Taxonomy" id="868595"/>
    <lineage>
        <taxon>Bacteria</taxon>
        <taxon>Bacillati</taxon>
        <taxon>Bacillota</taxon>
        <taxon>Clostridia</taxon>
        <taxon>Eubacteriales</taxon>
        <taxon>Desulfotomaculaceae</taxon>
        <taxon>Desulfotomaculum</taxon>
    </lineage>
</organism>
<dbReference type="HOGENOM" id="CLU_031618_1_3_9"/>
<evidence type="ECO:0000313" key="7">
    <source>
        <dbReference type="Proteomes" id="UP000009226"/>
    </source>
</evidence>
<dbReference type="InterPro" id="IPR001763">
    <property type="entry name" value="Rhodanese-like_dom"/>
</dbReference>
<protein>
    <recommendedName>
        <fullName evidence="1">thiosulfate sulfurtransferase</fullName>
        <ecNumber evidence="1">2.8.1.1</ecNumber>
    </recommendedName>
</protein>
<dbReference type="KEGG" id="dca:Desca_0926"/>
<dbReference type="PROSITE" id="PS51257">
    <property type="entry name" value="PROKAR_LIPOPROTEIN"/>
    <property type="match status" value="1"/>
</dbReference>
<dbReference type="EC" id="2.8.1.1" evidence="1"/>
<dbReference type="Proteomes" id="UP000009226">
    <property type="component" value="Chromosome"/>
</dbReference>
<feature type="domain" description="Rhodanese" evidence="5">
    <location>
        <begin position="58"/>
        <end position="172"/>
    </location>
</feature>
<evidence type="ECO:0000313" key="6">
    <source>
        <dbReference type="EMBL" id="AEF93803.1"/>
    </source>
</evidence>
<dbReference type="STRING" id="868595.Desca_0926"/>
<proteinExistence type="predicted"/>
<dbReference type="PROSITE" id="PS00380">
    <property type="entry name" value="RHODANESE_1"/>
    <property type="match status" value="1"/>
</dbReference>
<feature type="chain" id="PRO_5038936638" description="thiosulfate sulfurtransferase" evidence="4">
    <location>
        <begin position="23"/>
        <end position="274"/>
    </location>
</feature>
<dbReference type="SMART" id="SM00450">
    <property type="entry name" value="RHOD"/>
    <property type="match status" value="1"/>
</dbReference>
<dbReference type="GO" id="GO:0004792">
    <property type="term" value="F:thiosulfate-cyanide sulfurtransferase activity"/>
    <property type="evidence" value="ECO:0007669"/>
    <property type="project" value="UniProtKB-EC"/>
</dbReference>
<keyword evidence="7" id="KW-1185">Reference proteome</keyword>
<dbReference type="InterPro" id="IPR001307">
    <property type="entry name" value="Thiosulphate_STrfase_CS"/>
</dbReference>
<sequence precursor="true">MRKIMPLLLVMMTLALLLTGCAALGPAKQQTADKKIDLTGYKHSDIFITPQELKNKLNSKDVVIIDADQPNVYANGHIPGAINVTWTDLSYVKGKPGDKNWGVAFNKQDLTKALEARGIDNKKTVVVYSDVLKGPGPDGRLVWQMRMAGLNNAKLLYGGKALWKEMGYELTSEPGKVAATTGLVLKDFNESYNATTDYVAKNLGKVKIIDVRTKKEFDGDTSHGEARGGHIPGAIHLEWKELLNQDGTPKPAQEIIALMKEKAGVTPEDDFVLY</sequence>
<dbReference type="PROSITE" id="PS50206">
    <property type="entry name" value="RHODANESE_3"/>
    <property type="match status" value="2"/>
</dbReference>
<comment type="catalytic activity">
    <reaction evidence="3">
        <text>thiosulfate + hydrogen cyanide = thiocyanate + sulfite + 2 H(+)</text>
        <dbReference type="Rhea" id="RHEA:16881"/>
        <dbReference type="ChEBI" id="CHEBI:15378"/>
        <dbReference type="ChEBI" id="CHEBI:17359"/>
        <dbReference type="ChEBI" id="CHEBI:18022"/>
        <dbReference type="ChEBI" id="CHEBI:18407"/>
        <dbReference type="ChEBI" id="CHEBI:33542"/>
        <dbReference type="EC" id="2.8.1.1"/>
    </reaction>
</comment>
<dbReference type="PANTHER" id="PTHR43855">
    <property type="entry name" value="THIOSULFATE SULFURTRANSFERASE"/>
    <property type="match status" value="1"/>
</dbReference>
<dbReference type="Pfam" id="PF00581">
    <property type="entry name" value="Rhodanese"/>
    <property type="match status" value="2"/>
</dbReference>
<evidence type="ECO:0000256" key="3">
    <source>
        <dbReference type="ARBA" id="ARBA00047549"/>
    </source>
</evidence>
<keyword evidence="2" id="KW-0677">Repeat</keyword>
<keyword evidence="4" id="KW-0732">Signal</keyword>